<evidence type="ECO:0000256" key="4">
    <source>
        <dbReference type="ARBA" id="ARBA00022840"/>
    </source>
</evidence>
<dbReference type="GO" id="GO:0005524">
    <property type="term" value="F:ATP binding"/>
    <property type="evidence" value="ECO:0007669"/>
    <property type="project" value="UniProtKB-KW"/>
</dbReference>
<dbReference type="CDD" id="cd18807">
    <property type="entry name" value="SF1_C_UvrD"/>
    <property type="match status" value="1"/>
</dbReference>
<dbReference type="GO" id="GO:0016787">
    <property type="term" value="F:hydrolase activity"/>
    <property type="evidence" value="ECO:0007669"/>
    <property type="project" value="UniProtKB-KW"/>
</dbReference>
<dbReference type="EMBL" id="AP021906">
    <property type="protein sequence ID" value="BBP88338.1"/>
    <property type="molecule type" value="Genomic_DNA"/>
</dbReference>
<reference evidence="6 7" key="1">
    <citation type="submission" date="2019-12" db="EMBL/GenBank/DDBJ databases">
        <title>Full genome sequence of a Bacillus safensis strain isolated from commercially available natto in Indonesia.</title>
        <authorList>
            <person name="Yoshida M."/>
            <person name="Uomi M."/>
            <person name="Waturangi D."/>
            <person name="Ekaputri J.J."/>
            <person name="Setiamarga D.H.E."/>
        </authorList>
    </citation>
    <scope>NUCLEOTIDE SEQUENCE [LARGE SCALE GENOMIC DNA]</scope>
    <source>
        <strain evidence="6 7">IDN1</strain>
    </source>
</reference>
<keyword evidence="1" id="KW-0547">Nucleotide-binding</keyword>
<evidence type="ECO:0000313" key="6">
    <source>
        <dbReference type="EMBL" id="BBP88338.1"/>
    </source>
</evidence>
<organism evidence="6 7">
    <name type="scientific">Bacillus safensis</name>
    <dbReference type="NCBI Taxonomy" id="561879"/>
    <lineage>
        <taxon>Bacteria</taxon>
        <taxon>Bacillati</taxon>
        <taxon>Bacillota</taxon>
        <taxon>Bacilli</taxon>
        <taxon>Bacillales</taxon>
        <taxon>Bacillaceae</taxon>
        <taxon>Bacillus</taxon>
    </lineage>
</organism>
<dbReference type="InterPro" id="IPR000212">
    <property type="entry name" value="DNA_helicase_UvrD/REP"/>
</dbReference>
<evidence type="ECO:0000256" key="3">
    <source>
        <dbReference type="ARBA" id="ARBA00022806"/>
    </source>
</evidence>
<dbReference type="Gene3D" id="3.30.160.800">
    <property type="match status" value="1"/>
</dbReference>
<dbReference type="Gene3D" id="1.10.486.10">
    <property type="entry name" value="PCRA, domain 4"/>
    <property type="match status" value="1"/>
</dbReference>
<dbReference type="SUPFAM" id="SSF52540">
    <property type="entry name" value="P-loop containing nucleoside triphosphate hydrolases"/>
    <property type="match status" value="1"/>
</dbReference>
<keyword evidence="3" id="KW-0347">Helicase</keyword>
<dbReference type="GO" id="GO:0000725">
    <property type="term" value="P:recombinational repair"/>
    <property type="evidence" value="ECO:0007669"/>
    <property type="project" value="TreeGrafter"/>
</dbReference>
<keyword evidence="2" id="KW-0378">Hydrolase</keyword>
<sequence length="264" mass="30632">MQLYLRSPIVHLDENEMALIRTSDKKGTYYDAVKAFMSVTHSDHPTCKKLERFFRLLRKWRDFSMTHSVAELIWEVYRDTQYLDYVGGMPGGKQRQANLRALYDRAKQYEKAAFRGLFRFLRFIERMQERGDDLGAAKTFSETEDVVRMMTIHSSKGLEFPVVFTAGLGRNFNMMDLNQSYLLDKELGFGSKYIHPELRISYATLPLVAKKKMRKELLSEELRVLYVALTRAKEKLFLVGSVKKSGEGIKQMAKCCNRRGLAPP</sequence>
<dbReference type="AlphaFoldDB" id="A0A5S9M689"/>
<dbReference type="Pfam" id="PF13361">
    <property type="entry name" value="UvrD_C"/>
    <property type="match status" value="1"/>
</dbReference>
<evidence type="ECO:0000313" key="7">
    <source>
        <dbReference type="Proteomes" id="UP000464658"/>
    </source>
</evidence>
<dbReference type="PANTHER" id="PTHR11070:SF48">
    <property type="entry name" value="ATP-DEPENDENT HELICASE_NUCLEASE SUBUNIT A"/>
    <property type="match status" value="1"/>
</dbReference>
<accession>A0A5S9M689</accession>
<proteinExistence type="predicted"/>
<gene>
    <name evidence="6" type="ORF">BsIDN1_19560</name>
</gene>
<dbReference type="GO" id="GO:0003677">
    <property type="term" value="F:DNA binding"/>
    <property type="evidence" value="ECO:0007669"/>
    <property type="project" value="InterPro"/>
</dbReference>
<protein>
    <recommendedName>
        <fullName evidence="5">UvrD-like helicase C-terminal domain-containing protein</fullName>
    </recommendedName>
</protein>
<dbReference type="GO" id="GO:0005829">
    <property type="term" value="C:cytosol"/>
    <property type="evidence" value="ECO:0007669"/>
    <property type="project" value="TreeGrafter"/>
</dbReference>
<feature type="domain" description="UvrD-like helicase C-terminal" evidence="5">
    <location>
        <begin position="1"/>
        <end position="157"/>
    </location>
</feature>
<dbReference type="GO" id="GO:0043138">
    <property type="term" value="F:3'-5' DNA helicase activity"/>
    <property type="evidence" value="ECO:0007669"/>
    <property type="project" value="TreeGrafter"/>
</dbReference>
<dbReference type="PROSITE" id="PS51217">
    <property type="entry name" value="UVRD_HELICASE_CTER"/>
    <property type="match status" value="1"/>
</dbReference>
<dbReference type="PANTHER" id="PTHR11070">
    <property type="entry name" value="UVRD / RECB / PCRA DNA HELICASE FAMILY MEMBER"/>
    <property type="match status" value="1"/>
</dbReference>
<dbReference type="InterPro" id="IPR027417">
    <property type="entry name" value="P-loop_NTPase"/>
</dbReference>
<keyword evidence="4" id="KW-0067">ATP-binding</keyword>
<evidence type="ECO:0000256" key="2">
    <source>
        <dbReference type="ARBA" id="ARBA00022801"/>
    </source>
</evidence>
<dbReference type="Proteomes" id="UP000464658">
    <property type="component" value="Chromosome"/>
</dbReference>
<evidence type="ECO:0000256" key="1">
    <source>
        <dbReference type="ARBA" id="ARBA00022741"/>
    </source>
</evidence>
<dbReference type="GO" id="GO:0033202">
    <property type="term" value="C:DNA helicase complex"/>
    <property type="evidence" value="ECO:0007669"/>
    <property type="project" value="TreeGrafter"/>
</dbReference>
<name>A0A5S9M689_BACIA</name>
<dbReference type="InterPro" id="IPR014017">
    <property type="entry name" value="DNA_helicase_UvrD-like_C"/>
</dbReference>
<evidence type="ECO:0000259" key="5">
    <source>
        <dbReference type="PROSITE" id="PS51217"/>
    </source>
</evidence>